<reference evidence="2 3" key="1">
    <citation type="journal article" date="2018" name="Evol. Lett.">
        <title>Horizontal gene cluster transfer increased hallucinogenic mushroom diversity.</title>
        <authorList>
            <person name="Reynolds H.T."/>
            <person name="Vijayakumar V."/>
            <person name="Gluck-Thaler E."/>
            <person name="Korotkin H.B."/>
            <person name="Matheny P.B."/>
            <person name="Slot J.C."/>
        </authorList>
    </citation>
    <scope>NUCLEOTIDE SEQUENCE [LARGE SCALE GENOMIC DNA]</scope>
    <source>
        <strain evidence="2 3">2629</strain>
    </source>
</reference>
<comment type="caution">
    <text evidence="2">The sequence shown here is derived from an EMBL/GenBank/DDBJ whole genome shotgun (WGS) entry which is preliminary data.</text>
</comment>
<sequence>MAHCTRAGEMLIASWFPFPAATTTLIPITHATPTWDGNDAISMAHPTPSYASLIPCYVPPSTGISGITMATPTASYDDGTDNENTGQSPTVSYATPTYSPGSDDPQAICTLGVAGTMHPVPTAASAMTGHATPSPSPATLDDLTNGTGNSSAQNLNLDNKNTGFAVRTFEFSLSGAIIAAVVGVPLLL</sequence>
<name>A0A409YUY4_9AGAR</name>
<proteinExistence type="predicted"/>
<evidence type="ECO:0000313" key="3">
    <source>
        <dbReference type="Proteomes" id="UP000284842"/>
    </source>
</evidence>
<dbReference type="InParanoid" id="A0A409YUY4"/>
<dbReference type="EMBL" id="NHTK01000571">
    <property type="protein sequence ID" value="PPR06847.1"/>
    <property type="molecule type" value="Genomic_DNA"/>
</dbReference>
<keyword evidence="3" id="KW-1185">Reference proteome</keyword>
<organism evidence="2 3">
    <name type="scientific">Panaeolus cyanescens</name>
    <dbReference type="NCBI Taxonomy" id="181874"/>
    <lineage>
        <taxon>Eukaryota</taxon>
        <taxon>Fungi</taxon>
        <taxon>Dikarya</taxon>
        <taxon>Basidiomycota</taxon>
        <taxon>Agaricomycotina</taxon>
        <taxon>Agaricomycetes</taxon>
        <taxon>Agaricomycetidae</taxon>
        <taxon>Agaricales</taxon>
        <taxon>Agaricineae</taxon>
        <taxon>Galeropsidaceae</taxon>
        <taxon>Panaeolus</taxon>
    </lineage>
</organism>
<evidence type="ECO:0000313" key="2">
    <source>
        <dbReference type="EMBL" id="PPR06847.1"/>
    </source>
</evidence>
<dbReference type="Proteomes" id="UP000284842">
    <property type="component" value="Unassembled WGS sequence"/>
</dbReference>
<accession>A0A409YUY4</accession>
<gene>
    <name evidence="2" type="ORF">CVT24_011320</name>
</gene>
<protein>
    <submittedName>
        <fullName evidence="2">Uncharacterized protein</fullName>
    </submittedName>
</protein>
<feature type="compositionally biased region" description="Polar residues" evidence="1">
    <location>
        <begin position="142"/>
        <end position="154"/>
    </location>
</feature>
<evidence type="ECO:0000256" key="1">
    <source>
        <dbReference type="SAM" id="MobiDB-lite"/>
    </source>
</evidence>
<dbReference type="AlphaFoldDB" id="A0A409YUY4"/>
<feature type="region of interest" description="Disordered" evidence="1">
    <location>
        <begin position="124"/>
        <end position="154"/>
    </location>
</feature>